<dbReference type="GO" id="GO:0006511">
    <property type="term" value="P:ubiquitin-dependent protein catabolic process"/>
    <property type="evidence" value="ECO:0007669"/>
    <property type="project" value="TreeGrafter"/>
</dbReference>
<dbReference type="GO" id="GO:0043130">
    <property type="term" value="F:ubiquitin binding"/>
    <property type="evidence" value="ECO:0007669"/>
    <property type="project" value="InterPro"/>
</dbReference>
<reference evidence="3" key="1">
    <citation type="journal article" date="2020" name="Fungal Divers.">
        <title>Resolving the Mortierellaceae phylogeny through synthesis of multi-gene phylogenetics and phylogenomics.</title>
        <authorList>
            <person name="Vandepol N."/>
            <person name="Liber J."/>
            <person name="Desiro A."/>
            <person name="Na H."/>
            <person name="Kennedy M."/>
            <person name="Barry K."/>
            <person name="Grigoriev I.V."/>
            <person name="Miller A.N."/>
            <person name="O'Donnell K."/>
            <person name="Stajich J.E."/>
            <person name="Bonito G."/>
        </authorList>
    </citation>
    <scope>NUCLEOTIDE SEQUENCE</scope>
    <source>
        <strain evidence="3">NVP1</strain>
    </source>
</reference>
<feature type="compositionally biased region" description="Polar residues" evidence="1">
    <location>
        <begin position="18"/>
        <end position="28"/>
    </location>
</feature>
<dbReference type="CDD" id="cd14279">
    <property type="entry name" value="CUE"/>
    <property type="match status" value="1"/>
</dbReference>
<dbReference type="GO" id="GO:0031624">
    <property type="term" value="F:ubiquitin conjugating enzyme binding"/>
    <property type="evidence" value="ECO:0007669"/>
    <property type="project" value="TreeGrafter"/>
</dbReference>
<name>A0A9P5SPJ5_9FUNG</name>
<keyword evidence="4" id="KW-1185">Reference proteome</keyword>
<dbReference type="PROSITE" id="PS51140">
    <property type="entry name" value="CUE"/>
    <property type="match status" value="1"/>
</dbReference>
<dbReference type="SMART" id="SM00546">
    <property type="entry name" value="CUE"/>
    <property type="match status" value="1"/>
</dbReference>
<dbReference type="PANTHER" id="PTHR16461">
    <property type="entry name" value="TOLL-INTERACTING PROTEIN"/>
    <property type="match status" value="1"/>
</dbReference>
<gene>
    <name evidence="3" type="ORF">BG006_003819</name>
</gene>
<dbReference type="InterPro" id="IPR009060">
    <property type="entry name" value="UBA-like_sf"/>
</dbReference>
<comment type="caution">
    <text evidence="3">The sequence shown here is derived from an EMBL/GenBank/DDBJ whole genome shotgun (WGS) entry which is preliminary data.</text>
</comment>
<feature type="domain" description="CUE" evidence="2">
    <location>
        <begin position="85"/>
        <end position="128"/>
    </location>
</feature>
<evidence type="ECO:0000259" key="2">
    <source>
        <dbReference type="PROSITE" id="PS51140"/>
    </source>
</evidence>
<dbReference type="Gene3D" id="1.10.8.10">
    <property type="entry name" value="DNA helicase RuvA subunit, C-terminal domain"/>
    <property type="match status" value="1"/>
</dbReference>
<feature type="region of interest" description="Disordered" evidence="1">
    <location>
        <begin position="278"/>
        <end position="393"/>
    </location>
</feature>
<evidence type="ECO:0000256" key="1">
    <source>
        <dbReference type="SAM" id="MobiDB-lite"/>
    </source>
</evidence>
<accession>A0A9P5SPJ5</accession>
<feature type="compositionally biased region" description="Basic and acidic residues" evidence="1">
    <location>
        <begin position="305"/>
        <end position="339"/>
    </location>
</feature>
<dbReference type="Pfam" id="PF02845">
    <property type="entry name" value="CUE"/>
    <property type="match status" value="1"/>
</dbReference>
<feature type="compositionally biased region" description="Low complexity" evidence="1">
    <location>
        <begin position="279"/>
        <end position="295"/>
    </location>
</feature>
<dbReference type="EMBL" id="JAAAUY010000210">
    <property type="protein sequence ID" value="KAF9333312.1"/>
    <property type="molecule type" value="Genomic_DNA"/>
</dbReference>
<feature type="non-terminal residue" evidence="3">
    <location>
        <position position="393"/>
    </location>
</feature>
<dbReference type="PANTHER" id="PTHR16461:SF5">
    <property type="entry name" value="TOLL-INTERACTING PROTEIN"/>
    <property type="match status" value="1"/>
</dbReference>
<sequence>MSSAKDTKPTDETHDTTVESTADSTSATEAKKGTPQANPFDDEDDDDLEVHSAVSAMPPTTETPAVAATGNTAPPTTINTAAPTEREAKLAILTEAFPTVEKEVCEFVLESHRGDVEASINALLEISDPEFQPEPAPPAPAPAPVPIASHVPIHLAPPLPQRQPDALTEGVANLNLNQGQPREIDPILLASTSTSEQQLRSDEDYARTLAAMDEYRARNSRQNAPGQQQHQNEGPSFATEMKELMDEELPKIKERFNVAADTTKKKVSEWYNQFKANRAEAAQRQAQTQAQAQGQGSAGGYSDNYRNHPNGDHWSGESDDREPIRFGANTDRDGEEVLARHRATPPLDGSSPPLSARPYDVAATTAVSSTAAGGGRRTTVEDDADWSFNPSHS</sequence>
<feature type="compositionally biased region" description="Low complexity" evidence="1">
    <location>
        <begin position="56"/>
        <end position="83"/>
    </location>
</feature>
<dbReference type="AlphaFoldDB" id="A0A9P5SPJ5"/>
<organism evidence="3 4">
    <name type="scientific">Podila minutissima</name>
    <dbReference type="NCBI Taxonomy" id="64525"/>
    <lineage>
        <taxon>Eukaryota</taxon>
        <taxon>Fungi</taxon>
        <taxon>Fungi incertae sedis</taxon>
        <taxon>Mucoromycota</taxon>
        <taxon>Mortierellomycotina</taxon>
        <taxon>Mortierellomycetes</taxon>
        <taxon>Mortierellales</taxon>
        <taxon>Mortierellaceae</taxon>
        <taxon>Podila</taxon>
    </lineage>
</organism>
<feature type="compositionally biased region" description="Basic and acidic residues" evidence="1">
    <location>
        <begin position="1"/>
        <end position="17"/>
    </location>
</feature>
<evidence type="ECO:0000313" key="3">
    <source>
        <dbReference type="EMBL" id="KAF9333312.1"/>
    </source>
</evidence>
<dbReference type="SUPFAM" id="SSF46934">
    <property type="entry name" value="UBA-like"/>
    <property type="match status" value="1"/>
</dbReference>
<feature type="compositionally biased region" description="Low complexity" evidence="1">
    <location>
        <begin position="361"/>
        <end position="371"/>
    </location>
</feature>
<evidence type="ECO:0000313" key="4">
    <source>
        <dbReference type="Proteomes" id="UP000696485"/>
    </source>
</evidence>
<proteinExistence type="predicted"/>
<feature type="region of interest" description="Disordered" evidence="1">
    <location>
        <begin position="1"/>
        <end position="84"/>
    </location>
</feature>
<dbReference type="GO" id="GO:0005737">
    <property type="term" value="C:cytoplasm"/>
    <property type="evidence" value="ECO:0007669"/>
    <property type="project" value="TreeGrafter"/>
</dbReference>
<dbReference type="Proteomes" id="UP000696485">
    <property type="component" value="Unassembled WGS sequence"/>
</dbReference>
<protein>
    <recommendedName>
        <fullName evidence="2">CUE domain-containing protein</fullName>
    </recommendedName>
</protein>
<dbReference type="InterPro" id="IPR003892">
    <property type="entry name" value="CUE"/>
</dbReference>